<dbReference type="Gene3D" id="3.40.50.1110">
    <property type="entry name" value="SGNH hydrolase"/>
    <property type="match status" value="1"/>
</dbReference>
<organism evidence="3 4">
    <name type="scientific">Pseudoduganella lurida</name>
    <dbReference type="NCBI Taxonomy" id="1036180"/>
    <lineage>
        <taxon>Bacteria</taxon>
        <taxon>Pseudomonadati</taxon>
        <taxon>Pseudomonadota</taxon>
        <taxon>Betaproteobacteria</taxon>
        <taxon>Burkholderiales</taxon>
        <taxon>Oxalobacteraceae</taxon>
        <taxon>Telluria group</taxon>
        <taxon>Pseudoduganella</taxon>
    </lineage>
</organism>
<sequence>MVAALAALGCAWTALAEGRSCALNVEPRTVEYPWMSIARWHAMNDALKARAAQGDVDVLFLGDSITEMWDGQAWDSHFGKYRAANFGIGGDHTGNVLWRLQHDGMERLRPKVVVLLIGVNNLGLCNERPEQVADGVKAVVAQLRALYPEAKILLNAILPNGQLAGDERRSRTQAVNRAIAMLDDGRHVIFRDDGARFLEPDGAIASTTMADFLHLTPKAYATWGDALVPEIDRLLGR</sequence>
<proteinExistence type="predicted"/>
<evidence type="ECO:0000313" key="4">
    <source>
        <dbReference type="Proteomes" id="UP000318431"/>
    </source>
</evidence>
<comment type="caution">
    <text evidence="3">The sequence shown here is derived from an EMBL/GenBank/DDBJ whole genome shotgun (WGS) entry which is preliminary data.</text>
</comment>
<dbReference type="EMBL" id="VLLB01000003">
    <property type="protein sequence ID" value="TWI66501.1"/>
    <property type="molecule type" value="Genomic_DNA"/>
</dbReference>
<protein>
    <submittedName>
        <fullName evidence="3">Lysophospholipase L1-like esterase</fullName>
    </submittedName>
</protein>
<feature type="signal peptide" evidence="1">
    <location>
        <begin position="1"/>
        <end position="16"/>
    </location>
</feature>
<dbReference type="SUPFAM" id="SSF52266">
    <property type="entry name" value="SGNH hydrolase"/>
    <property type="match status" value="1"/>
</dbReference>
<gene>
    <name evidence="3" type="ORF">IP91_02318</name>
</gene>
<dbReference type="InterPro" id="IPR013830">
    <property type="entry name" value="SGNH_hydro"/>
</dbReference>
<dbReference type="AlphaFoldDB" id="A0A562RBR7"/>
<evidence type="ECO:0000259" key="2">
    <source>
        <dbReference type="Pfam" id="PF13472"/>
    </source>
</evidence>
<dbReference type="PANTHER" id="PTHR30383">
    <property type="entry name" value="THIOESTERASE 1/PROTEASE 1/LYSOPHOSPHOLIPASE L1"/>
    <property type="match status" value="1"/>
</dbReference>
<accession>A0A562RBR7</accession>
<dbReference type="Pfam" id="PF13472">
    <property type="entry name" value="Lipase_GDSL_2"/>
    <property type="match status" value="1"/>
</dbReference>
<dbReference type="InterPro" id="IPR051532">
    <property type="entry name" value="Ester_Hydrolysis_Enzymes"/>
</dbReference>
<evidence type="ECO:0000256" key="1">
    <source>
        <dbReference type="SAM" id="SignalP"/>
    </source>
</evidence>
<dbReference type="Proteomes" id="UP000318431">
    <property type="component" value="Unassembled WGS sequence"/>
</dbReference>
<feature type="chain" id="PRO_5021755904" evidence="1">
    <location>
        <begin position="17"/>
        <end position="237"/>
    </location>
</feature>
<dbReference type="GO" id="GO:0016788">
    <property type="term" value="F:hydrolase activity, acting on ester bonds"/>
    <property type="evidence" value="ECO:0007669"/>
    <property type="project" value="UniProtKB-ARBA"/>
</dbReference>
<dbReference type="InterPro" id="IPR036514">
    <property type="entry name" value="SGNH_hydro_sf"/>
</dbReference>
<keyword evidence="1" id="KW-0732">Signal</keyword>
<evidence type="ECO:0000313" key="3">
    <source>
        <dbReference type="EMBL" id="TWI66501.1"/>
    </source>
</evidence>
<keyword evidence="4" id="KW-1185">Reference proteome</keyword>
<feature type="domain" description="SGNH hydrolase-type esterase" evidence="2">
    <location>
        <begin position="60"/>
        <end position="221"/>
    </location>
</feature>
<name>A0A562RBR7_9BURK</name>
<reference evidence="3 4" key="1">
    <citation type="journal article" date="2015" name="Stand. Genomic Sci.">
        <title>Genomic Encyclopedia of Bacterial and Archaeal Type Strains, Phase III: the genomes of soil and plant-associated and newly described type strains.</title>
        <authorList>
            <person name="Whitman W.B."/>
            <person name="Woyke T."/>
            <person name="Klenk H.P."/>
            <person name="Zhou Y."/>
            <person name="Lilburn T.G."/>
            <person name="Beck B.J."/>
            <person name="De Vos P."/>
            <person name="Vandamme P."/>
            <person name="Eisen J.A."/>
            <person name="Garrity G."/>
            <person name="Hugenholtz P."/>
            <person name="Kyrpides N.C."/>
        </authorList>
    </citation>
    <scope>NUCLEOTIDE SEQUENCE [LARGE SCALE GENOMIC DNA]</scope>
    <source>
        <strain evidence="3 4">CGMCC 1.10822</strain>
    </source>
</reference>